<feature type="domain" description="RNase H type-1" evidence="5">
    <location>
        <begin position="1"/>
        <end position="139"/>
    </location>
</feature>
<dbReference type="EMBL" id="BQFK01000003">
    <property type="protein sequence ID" value="GJJ43030.1"/>
    <property type="molecule type" value="Genomic_DNA"/>
</dbReference>
<feature type="active site" description="Proton donor/acceptor; for phosphatase activity" evidence="1">
    <location>
        <position position="261"/>
    </location>
</feature>
<evidence type="ECO:0000256" key="2">
    <source>
        <dbReference type="PIRSR" id="PIRSR613078-1"/>
    </source>
</evidence>
<dbReference type="PIRSF" id="PIRSF036922">
    <property type="entry name" value="RNaseH_PGAM"/>
    <property type="match status" value="1"/>
</dbReference>
<dbReference type="AlphaFoldDB" id="A0ABD0BKF8"/>
<feature type="active site" description="Proton donor/acceptor" evidence="2">
    <location>
        <position position="261"/>
    </location>
</feature>
<organism evidence="6 7">
    <name type="scientific">Corynebacterium ulcerans</name>
    <dbReference type="NCBI Taxonomy" id="65058"/>
    <lineage>
        <taxon>Bacteria</taxon>
        <taxon>Bacillati</taxon>
        <taxon>Actinomycetota</taxon>
        <taxon>Actinomycetes</taxon>
        <taxon>Mycobacteriales</taxon>
        <taxon>Corynebacteriaceae</taxon>
        <taxon>Corynebacterium</taxon>
    </lineage>
</organism>
<comment type="caution">
    <text evidence="6">The sequence shown here is derived from an EMBL/GenBank/DDBJ whole genome shotgun (WGS) entry which is preliminary data.</text>
</comment>
<evidence type="ECO:0000256" key="1">
    <source>
        <dbReference type="PIRSR" id="PIRSR036922-1"/>
    </source>
</evidence>
<dbReference type="InterPro" id="IPR002156">
    <property type="entry name" value="RNaseH_domain"/>
</dbReference>
<dbReference type="InterPro" id="IPR012337">
    <property type="entry name" value="RNaseH-like_sf"/>
</dbReference>
<evidence type="ECO:0000259" key="5">
    <source>
        <dbReference type="PROSITE" id="PS50879"/>
    </source>
</evidence>
<proteinExistence type="predicted"/>
<feature type="binding site" evidence="3">
    <location>
        <position position="236"/>
    </location>
    <ligand>
        <name>substrate</name>
    </ligand>
</feature>
<dbReference type="Gene3D" id="3.30.420.10">
    <property type="entry name" value="Ribonuclease H-like superfamily/Ribonuclease H"/>
    <property type="match status" value="1"/>
</dbReference>
<dbReference type="RefSeq" id="WP_013911944.1">
    <property type="nucleotide sequence ID" value="NZ_AP019662.1"/>
</dbReference>
<dbReference type="KEGG" id="cuz:Cul05146_1632"/>
<sequence length="380" mass="41348">MKVIIEADGGSRGNPGVAGSGTVLFDATHTTILRRLAYIVGTATNNVAEYHALLNGLTAARELGATEVDVLMDSKLVVEQMSGRWKIKHPDMKELALTCRDIASGFASITYTWIPRKQNARADELANKAMDALAQGAQPGFLDLGGDSHPEPATKKDDCAGDQHATAPKTWNGATTDATRFLLLRHGQTPMSAARQYSGLSDPSLSELGRYQAERAAQYLASRGGIDVIVSSPLKRCQETALAAAQALGMSDIRTLDDLREMDFGQWDGLTFSQAHESDPELHQQWLADPKVAPPGGESLVQAHRRIKRVREELQREYGEATILVVSHVTPIKSILRQALDASAGMFHRMHLDLASLSIAEFYSDGPTCVRLVNDTSYLR</sequence>
<protein>
    <submittedName>
        <fullName evidence="6">Bifunctional RNase H/acid phosphatase</fullName>
    </submittedName>
</protein>
<accession>A0ABD0BKF8</accession>
<dbReference type="SUPFAM" id="SSF53098">
    <property type="entry name" value="Ribonuclease H-like"/>
    <property type="match status" value="1"/>
</dbReference>
<evidence type="ECO:0000313" key="7">
    <source>
        <dbReference type="Proteomes" id="UP001205910"/>
    </source>
</evidence>
<dbReference type="Pfam" id="PF13456">
    <property type="entry name" value="RVT_3"/>
    <property type="match status" value="1"/>
</dbReference>
<reference evidence="6 7" key="1">
    <citation type="submission" date="2021-11" db="EMBL/GenBank/DDBJ databases">
        <title>Whole genome sequences of diphtheriae toxin producing Corynebacterium ulcerans isolates from cats in Osaka, Japan.</title>
        <authorList>
            <person name="Umeda K."/>
            <person name="Hirai Y."/>
        </authorList>
    </citation>
    <scope>NUCLEOTIDE SEQUENCE [LARGE SCALE GENOMIC DNA]</scope>
    <source>
        <strain evidence="6 7">12109B-1</strain>
    </source>
</reference>
<dbReference type="Pfam" id="PF00300">
    <property type="entry name" value="His_Phos_1"/>
    <property type="match status" value="1"/>
</dbReference>
<dbReference type="PANTHER" id="PTHR48100:SF1">
    <property type="entry name" value="HISTIDINE PHOSPHATASE FAMILY PROTEIN-RELATED"/>
    <property type="match status" value="1"/>
</dbReference>
<feature type="compositionally biased region" description="Basic and acidic residues" evidence="4">
    <location>
        <begin position="146"/>
        <end position="161"/>
    </location>
</feature>
<gene>
    <name evidence="6" type="ORF">CULCOIPH005_12190</name>
</gene>
<dbReference type="InterPro" id="IPR036397">
    <property type="entry name" value="RNaseH_sf"/>
</dbReference>
<dbReference type="SMART" id="SM00855">
    <property type="entry name" value="PGAM"/>
    <property type="match status" value="1"/>
</dbReference>
<dbReference type="SUPFAM" id="SSF53254">
    <property type="entry name" value="Phosphoglycerate mutase-like"/>
    <property type="match status" value="1"/>
</dbReference>
<dbReference type="NCBIfam" id="NF005567">
    <property type="entry name" value="PRK07238.1"/>
    <property type="match status" value="1"/>
</dbReference>
<dbReference type="InterPro" id="IPR029033">
    <property type="entry name" value="His_PPase_superfam"/>
</dbReference>
<dbReference type="InterPro" id="IPR013078">
    <property type="entry name" value="His_Pase_superF_clade-1"/>
</dbReference>
<evidence type="ECO:0000256" key="4">
    <source>
        <dbReference type="SAM" id="MobiDB-lite"/>
    </source>
</evidence>
<dbReference type="Gene3D" id="3.40.50.1240">
    <property type="entry name" value="Phosphoglycerate mutase-like"/>
    <property type="match status" value="1"/>
</dbReference>
<evidence type="ECO:0000313" key="6">
    <source>
        <dbReference type="EMBL" id="GJJ43030.1"/>
    </source>
</evidence>
<dbReference type="CDD" id="cd07067">
    <property type="entry name" value="HP_PGM_like"/>
    <property type="match status" value="1"/>
</dbReference>
<feature type="active site" description="Tele-phosphohistidine intermediate" evidence="1">
    <location>
        <position position="186"/>
    </location>
</feature>
<name>A0ABD0BKF8_CORUL</name>
<dbReference type="Proteomes" id="UP001205910">
    <property type="component" value="Unassembled WGS sequence"/>
</dbReference>
<dbReference type="PROSITE" id="PS50879">
    <property type="entry name" value="RNASE_H_1"/>
    <property type="match status" value="1"/>
</dbReference>
<dbReference type="InterPro" id="IPR014636">
    <property type="entry name" value="RNaseH/PGlycerate_mutase"/>
</dbReference>
<dbReference type="PANTHER" id="PTHR48100">
    <property type="entry name" value="BROAD-SPECIFICITY PHOSPHATASE YOR283W-RELATED"/>
    <property type="match status" value="1"/>
</dbReference>
<evidence type="ECO:0000256" key="3">
    <source>
        <dbReference type="PIRSR" id="PIRSR613078-2"/>
    </source>
</evidence>
<dbReference type="InterPro" id="IPR050275">
    <property type="entry name" value="PGM_Phosphatase"/>
</dbReference>
<feature type="region of interest" description="Disordered" evidence="4">
    <location>
        <begin position="140"/>
        <end position="171"/>
    </location>
</feature>
<dbReference type="CDD" id="cd09279">
    <property type="entry name" value="RNase_HI_like"/>
    <property type="match status" value="1"/>
</dbReference>